<gene>
    <name evidence="2" type="ORF">K490DRAFT_58290</name>
</gene>
<evidence type="ECO:0000256" key="1">
    <source>
        <dbReference type="SAM" id="SignalP"/>
    </source>
</evidence>
<organism evidence="2 3">
    <name type="scientific">Saccharata proteae CBS 121410</name>
    <dbReference type="NCBI Taxonomy" id="1314787"/>
    <lineage>
        <taxon>Eukaryota</taxon>
        <taxon>Fungi</taxon>
        <taxon>Dikarya</taxon>
        <taxon>Ascomycota</taxon>
        <taxon>Pezizomycotina</taxon>
        <taxon>Dothideomycetes</taxon>
        <taxon>Dothideomycetes incertae sedis</taxon>
        <taxon>Botryosphaeriales</taxon>
        <taxon>Saccharataceae</taxon>
        <taxon>Saccharata</taxon>
    </lineage>
</organism>
<evidence type="ECO:0000313" key="3">
    <source>
        <dbReference type="Proteomes" id="UP000799776"/>
    </source>
</evidence>
<feature type="signal peptide" evidence="1">
    <location>
        <begin position="1"/>
        <end position="20"/>
    </location>
</feature>
<protein>
    <submittedName>
        <fullName evidence="2">Uncharacterized protein</fullName>
    </submittedName>
</protein>
<keyword evidence="3" id="KW-1185">Reference proteome</keyword>
<accession>A0A9P4HU57</accession>
<dbReference type="Proteomes" id="UP000799776">
    <property type="component" value="Unassembled WGS sequence"/>
</dbReference>
<comment type="caution">
    <text evidence="2">The sequence shown here is derived from an EMBL/GenBank/DDBJ whole genome shotgun (WGS) entry which is preliminary data.</text>
</comment>
<keyword evidence="1" id="KW-0732">Signal</keyword>
<sequence length="255" mass="24565">MPSYQTTLLGLAALSSTALAASSTSAPTTATFVYPNYPGGIDSIQASVVGVDSKHHTTLYLNCPGSSSPDDSDALSSSGDIIGDSDCPFAGGLTIVENSDYLYIATVDTSADLSVTGECDIGTAAAICTVNQGGDALKSIACISQGVDIVADTSALASCVASMTTDFPATTTTISDFGTVTVTVTAGADKLAASTGKAASSATAAKATATAATSGTATGTAASASASATGGAAELRAGWGVGAAVVGGVVAMVMV</sequence>
<dbReference type="AlphaFoldDB" id="A0A9P4HU57"/>
<evidence type="ECO:0000313" key="2">
    <source>
        <dbReference type="EMBL" id="KAF2085958.1"/>
    </source>
</evidence>
<reference evidence="2" key="1">
    <citation type="journal article" date="2020" name="Stud. Mycol.">
        <title>101 Dothideomycetes genomes: a test case for predicting lifestyles and emergence of pathogens.</title>
        <authorList>
            <person name="Haridas S."/>
            <person name="Albert R."/>
            <person name="Binder M."/>
            <person name="Bloem J."/>
            <person name="Labutti K."/>
            <person name="Salamov A."/>
            <person name="Andreopoulos B."/>
            <person name="Baker S."/>
            <person name="Barry K."/>
            <person name="Bills G."/>
            <person name="Bluhm B."/>
            <person name="Cannon C."/>
            <person name="Castanera R."/>
            <person name="Culley D."/>
            <person name="Daum C."/>
            <person name="Ezra D."/>
            <person name="Gonzalez J."/>
            <person name="Henrissat B."/>
            <person name="Kuo A."/>
            <person name="Liang C."/>
            <person name="Lipzen A."/>
            <person name="Lutzoni F."/>
            <person name="Magnuson J."/>
            <person name="Mondo S."/>
            <person name="Nolan M."/>
            <person name="Ohm R."/>
            <person name="Pangilinan J."/>
            <person name="Park H.-J."/>
            <person name="Ramirez L."/>
            <person name="Alfaro M."/>
            <person name="Sun H."/>
            <person name="Tritt A."/>
            <person name="Yoshinaga Y."/>
            <person name="Zwiers L.-H."/>
            <person name="Turgeon B."/>
            <person name="Goodwin S."/>
            <person name="Spatafora J."/>
            <person name="Crous P."/>
            <person name="Grigoriev I."/>
        </authorList>
    </citation>
    <scope>NUCLEOTIDE SEQUENCE</scope>
    <source>
        <strain evidence="2">CBS 121410</strain>
    </source>
</reference>
<proteinExistence type="predicted"/>
<dbReference type="EMBL" id="ML978727">
    <property type="protein sequence ID" value="KAF2085958.1"/>
    <property type="molecule type" value="Genomic_DNA"/>
</dbReference>
<name>A0A9P4HU57_9PEZI</name>
<feature type="chain" id="PRO_5040463717" evidence="1">
    <location>
        <begin position="21"/>
        <end position="255"/>
    </location>
</feature>